<feature type="signal peptide" evidence="1">
    <location>
        <begin position="1"/>
        <end position="18"/>
    </location>
</feature>
<dbReference type="RefSeq" id="WP_109418454.1">
    <property type="nucleotide sequence ID" value="NZ_QEAS01000045.1"/>
</dbReference>
<evidence type="ECO:0000256" key="1">
    <source>
        <dbReference type="SAM" id="SignalP"/>
    </source>
</evidence>
<evidence type="ECO:0000313" key="2">
    <source>
        <dbReference type="EMBL" id="PWG77977.1"/>
    </source>
</evidence>
<comment type="caution">
    <text evidence="2">The sequence shown here is derived from an EMBL/GenBank/DDBJ whole genome shotgun (WGS) entry which is preliminary data.</text>
</comment>
<proteinExistence type="predicted"/>
<evidence type="ECO:0000313" key="3">
    <source>
        <dbReference type="Proteomes" id="UP000245647"/>
    </source>
</evidence>
<feature type="chain" id="PRO_5015577032" evidence="1">
    <location>
        <begin position="19"/>
        <end position="166"/>
    </location>
</feature>
<organism evidence="2 3">
    <name type="scientific">Pararcticibacter amylolyticus</name>
    <dbReference type="NCBI Taxonomy" id="2173175"/>
    <lineage>
        <taxon>Bacteria</taxon>
        <taxon>Pseudomonadati</taxon>
        <taxon>Bacteroidota</taxon>
        <taxon>Sphingobacteriia</taxon>
        <taxon>Sphingobacteriales</taxon>
        <taxon>Sphingobacteriaceae</taxon>
        <taxon>Pararcticibacter</taxon>
    </lineage>
</organism>
<dbReference type="OrthoDB" id="10003512at2"/>
<dbReference type="EMBL" id="QEAS01000045">
    <property type="protein sequence ID" value="PWG77977.1"/>
    <property type="molecule type" value="Genomic_DNA"/>
</dbReference>
<reference evidence="2 3" key="1">
    <citation type="submission" date="2018-04" db="EMBL/GenBank/DDBJ databases">
        <title>Pedobacter chongqingensis sp. nov., isolated from a rottenly hemp rope.</title>
        <authorList>
            <person name="Cai Y."/>
        </authorList>
    </citation>
    <scope>NUCLEOTIDE SEQUENCE [LARGE SCALE GENOMIC DNA]</scope>
    <source>
        <strain evidence="2 3">FJ4-8</strain>
    </source>
</reference>
<dbReference type="AlphaFoldDB" id="A0A2U2P9B6"/>
<sequence length="166" mass="19392">MKVLLRCLLLSVSLYACAVNNRRLTTSSRYESAYNYIINDSDIKGKSVNIADSVVYIDMSIFFEELSEECNLSRDSMLRNLDSLDNVRYFAPVKHKLEIEKTRNVSSNVILYFSKVYDNLLIAELLNGTGRYAKDRLFQTSTRYLFVFDDKSDQIKRVYKKEVQYN</sequence>
<protein>
    <submittedName>
        <fullName evidence="2">Uncharacterized protein</fullName>
    </submittedName>
</protein>
<dbReference type="Proteomes" id="UP000245647">
    <property type="component" value="Unassembled WGS sequence"/>
</dbReference>
<keyword evidence="3" id="KW-1185">Reference proteome</keyword>
<dbReference type="PROSITE" id="PS51257">
    <property type="entry name" value="PROKAR_LIPOPROTEIN"/>
    <property type="match status" value="1"/>
</dbReference>
<gene>
    <name evidence="2" type="ORF">DDR33_24640</name>
</gene>
<name>A0A2U2P9B6_9SPHI</name>
<keyword evidence="1" id="KW-0732">Signal</keyword>
<accession>A0A2U2P9B6</accession>